<comment type="catalytic activity">
    <reaction evidence="21">
        <text>L-seryl-[protein] + ATP = O-phospho-L-seryl-[protein] + ADP + H(+)</text>
        <dbReference type="Rhea" id="RHEA:17989"/>
        <dbReference type="Rhea" id="RHEA-COMP:9863"/>
        <dbReference type="Rhea" id="RHEA-COMP:11604"/>
        <dbReference type="ChEBI" id="CHEBI:15378"/>
        <dbReference type="ChEBI" id="CHEBI:29999"/>
        <dbReference type="ChEBI" id="CHEBI:30616"/>
        <dbReference type="ChEBI" id="CHEBI:83421"/>
        <dbReference type="ChEBI" id="CHEBI:456216"/>
        <dbReference type="EC" id="2.7.11.1"/>
    </reaction>
</comment>
<dbReference type="SUPFAM" id="SSF53098">
    <property type="entry name" value="Ribonuclease H-like"/>
    <property type="match status" value="1"/>
</dbReference>
<dbReference type="InterPro" id="IPR050647">
    <property type="entry name" value="Plant_LRR-RLKs"/>
</dbReference>
<gene>
    <name evidence="26" type="primary">LOC109000374</name>
</gene>
<evidence type="ECO:0000256" key="14">
    <source>
        <dbReference type="ARBA" id="ARBA00022777"/>
    </source>
</evidence>
<dbReference type="EC" id="2.7.11.1" evidence="4"/>
<evidence type="ECO:0000256" key="10">
    <source>
        <dbReference type="ARBA" id="ARBA00022692"/>
    </source>
</evidence>
<name>A0A6P9ESF4_JUGRE</name>
<dbReference type="InterPro" id="IPR000719">
    <property type="entry name" value="Prot_kinase_dom"/>
</dbReference>
<keyword evidence="14" id="KW-0418">Kinase</keyword>
<dbReference type="InterPro" id="IPR013210">
    <property type="entry name" value="LRR_N_plant-typ"/>
</dbReference>
<evidence type="ECO:0000256" key="23">
    <source>
        <dbReference type="SAM" id="Phobius"/>
    </source>
</evidence>
<dbReference type="RefSeq" id="XP_035551735.1">
    <property type="nucleotide sequence ID" value="XM_035695842.1"/>
</dbReference>
<dbReference type="OrthoDB" id="676979at2759"/>
<evidence type="ECO:0000256" key="8">
    <source>
        <dbReference type="ARBA" id="ARBA00022614"/>
    </source>
</evidence>
<evidence type="ECO:0000256" key="6">
    <source>
        <dbReference type="ARBA" id="ARBA00022527"/>
    </source>
</evidence>
<dbReference type="GO" id="GO:0004523">
    <property type="term" value="F:RNA-DNA hybrid ribonuclease activity"/>
    <property type="evidence" value="ECO:0007669"/>
    <property type="project" value="InterPro"/>
</dbReference>
<keyword evidence="15 22" id="KW-0067">ATP-binding</keyword>
<dbReference type="PROSITE" id="PS50011">
    <property type="entry name" value="PROTEIN_KINASE_DOM"/>
    <property type="match status" value="1"/>
</dbReference>
<reference evidence="26" key="1">
    <citation type="submission" date="2025-08" db="UniProtKB">
        <authorList>
            <consortium name="RefSeq"/>
        </authorList>
    </citation>
    <scope>IDENTIFICATION</scope>
    <source>
        <tissue evidence="26">Leaves</tissue>
    </source>
</reference>
<dbReference type="PANTHER" id="PTHR48056:SF89">
    <property type="entry name" value="OS06G0585982 PROTEIN"/>
    <property type="match status" value="1"/>
</dbReference>
<dbReference type="InterPro" id="IPR011009">
    <property type="entry name" value="Kinase-like_dom_sf"/>
</dbReference>
<dbReference type="InterPro" id="IPR008271">
    <property type="entry name" value="Ser/Thr_kinase_AS"/>
</dbReference>
<dbReference type="SUPFAM" id="SSF56112">
    <property type="entry name" value="Protein kinase-like (PK-like)"/>
    <property type="match status" value="1"/>
</dbReference>
<evidence type="ECO:0000256" key="12">
    <source>
        <dbReference type="ARBA" id="ARBA00022737"/>
    </source>
</evidence>
<dbReference type="PROSITE" id="PS00107">
    <property type="entry name" value="PROTEIN_KINASE_ATP"/>
    <property type="match status" value="1"/>
</dbReference>
<dbReference type="SUPFAM" id="SSF52058">
    <property type="entry name" value="L domain-like"/>
    <property type="match status" value="2"/>
</dbReference>
<keyword evidence="16 23" id="KW-1133">Transmembrane helix</keyword>
<evidence type="ECO:0000256" key="5">
    <source>
        <dbReference type="ARBA" id="ARBA00022475"/>
    </source>
</evidence>
<dbReference type="InterPro" id="IPR002156">
    <property type="entry name" value="RNaseH_domain"/>
</dbReference>
<keyword evidence="9" id="KW-0808">Transferase</keyword>
<dbReference type="InterPro" id="IPR044730">
    <property type="entry name" value="RNase_H-like_dom_plant"/>
</dbReference>
<dbReference type="InterPro" id="IPR003591">
    <property type="entry name" value="Leu-rich_rpt_typical-subtyp"/>
</dbReference>
<organism evidence="25 26">
    <name type="scientific">Juglans regia</name>
    <name type="common">English walnut</name>
    <dbReference type="NCBI Taxonomy" id="51240"/>
    <lineage>
        <taxon>Eukaryota</taxon>
        <taxon>Viridiplantae</taxon>
        <taxon>Streptophyta</taxon>
        <taxon>Embryophyta</taxon>
        <taxon>Tracheophyta</taxon>
        <taxon>Spermatophyta</taxon>
        <taxon>Magnoliopsida</taxon>
        <taxon>eudicotyledons</taxon>
        <taxon>Gunneridae</taxon>
        <taxon>Pentapetalae</taxon>
        <taxon>rosids</taxon>
        <taxon>fabids</taxon>
        <taxon>Fagales</taxon>
        <taxon>Juglandaceae</taxon>
        <taxon>Juglans</taxon>
    </lineage>
</organism>
<dbReference type="GeneID" id="109000374"/>
<feature type="transmembrane region" description="Helical" evidence="23">
    <location>
        <begin position="883"/>
        <end position="904"/>
    </location>
</feature>
<dbReference type="Gene3D" id="1.10.510.10">
    <property type="entry name" value="Transferase(Phosphotransferase) domain 1"/>
    <property type="match status" value="1"/>
</dbReference>
<keyword evidence="19" id="KW-0325">Glycoprotein</keyword>
<evidence type="ECO:0000256" key="3">
    <source>
        <dbReference type="ARBA" id="ARBA00008684"/>
    </source>
</evidence>
<feature type="binding site" evidence="22">
    <location>
        <position position="964"/>
    </location>
    <ligand>
        <name>ATP</name>
        <dbReference type="ChEBI" id="CHEBI:30616"/>
    </ligand>
</feature>
<dbReference type="FunCoup" id="A0A6P9ESF4">
    <property type="interactions" value="1605"/>
</dbReference>
<evidence type="ECO:0000256" key="2">
    <source>
        <dbReference type="ARBA" id="ARBA00004479"/>
    </source>
</evidence>
<dbReference type="InterPro" id="IPR001611">
    <property type="entry name" value="Leu-rich_rpt"/>
</dbReference>
<evidence type="ECO:0000256" key="7">
    <source>
        <dbReference type="ARBA" id="ARBA00022553"/>
    </source>
</evidence>
<dbReference type="FunFam" id="3.80.10.10:FF:000101">
    <property type="entry name" value="LRR receptor-like serine/threonine-protein kinase ERECTA"/>
    <property type="match status" value="1"/>
</dbReference>
<dbReference type="Proteomes" id="UP000235220">
    <property type="component" value="Chromosome 11"/>
</dbReference>
<dbReference type="Gene3D" id="3.30.200.20">
    <property type="entry name" value="Phosphorylase Kinase, domain 1"/>
    <property type="match status" value="1"/>
</dbReference>
<keyword evidence="13 22" id="KW-0547">Nucleotide-binding</keyword>
<dbReference type="GO" id="GO:0005886">
    <property type="term" value="C:plasma membrane"/>
    <property type="evidence" value="ECO:0007669"/>
    <property type="project" value="UniProtKB-SubCell"/>
</dbReference>
<evidence type="ECO:0000256" key="15">
    <source>
        <dbReference type="ARBA" id="ARBA00022840"/>
    </source>
</evidence>
<protein>
    <recommendedName>
        <fullName evidence="4">non-specific serine/threonine protein kinase</fullName>
        <ecNumber evidence="4">2.7.11.1</ecNumber>
    </recommendedName>
</protein>
<dbReference type="CDD" id="cd06222">
    <property type="entry name" value="RNase_H_like"/>
    <property type="match status" value="1"/>
</dbReference>
<keyword evidence="10 23" id="KW-0812">Transmembrane</keyword>
<evidence type="ECO:0000256" key="19">
    <source>
        <dbReference type="ARBA" id="ARBA00023180"/>
    </source>
</evidence>
<dbReference type="InterPro" id="IPR036397">
    <property type="entry name" value="RNaseH_sf"/>
</dbReference>
<evidence type="ECO:0000256" key="11">
    <source>
        <dbReference type="ARBA" id="ARBA00022729"/>
    </source>
</evidence>
<dbReference type="AlphaFoldDB" id="A0A6P9ESF4"/>
<dbReference type="Pfam" id="PF13456">
    <property type="entry name" value="RVT_3"/>
    <property type="match status" value="1"/>
</dbReference>
<keyword evidence="6" id="KW-0723">Serine/threonine-protein kinase</keyword>
<evidence type="ECO:0000256" key="22">
    <source>
        <dbReference type="PROSITE-ProRule" id="PRU10141"/>
    </source>
</evidence>
<dbReference type="FunFam" id="1.10.510.10:FF:000358">
    <property type="entry name" value="Putative leucine-rich repeat receptor-like serine/threonine-protein kinase"/>
    <property type="match status" value="1"/>
</dbReference>
<keyword evidence="17 23" id="KW-0472">Membrane</keyword>
<dbReference type="PROSITE" id="PS00108">
    <property type="entry name" value="PROTEIN_KINASE_ST"/>
    <property type="match status" value="1"/>
</dbReference>
<evidence type="ECO:0000256" key="16">
    <source>
        <dbReference type="ARBA" id="ARBA00022989"/>
    </source>
</evidence>
<dbReference type="Gene3D" id="3.80.10.10">
    <property type="entry name" value="Ribonuclease Inhibitor"/>
    <property type="match status" value="4"/>
</dbReference>
<dbReference type="GO" id="GO:0003676">
    <property type="term" value="F:nucleic acid binding"/>
    <property type="evidence" value="ECO:0007669"/>
    <property type="project" value="InterPro"/>
</dbReference>
<dbReference type="Pfam" id="PF08263">
    <property type="entry name" value="LRRNT_2"/>
    <property type="match status" value="1"/>
</dbReference>
<dbReference type="Pfam" id="PF07714">
    <property type="entry name" value="PK_Tyr_Ser-Thr"/>
    <property type="match status" value="1"/>
</dbReference>
<dbReference type="InterPro" id="IPR032675">
    <property type="entry name" value="LRR_dom_sf"/>
</dbReference>
<evidence type="ECO:0000256" key="21">
    <source>
        <dbReference type="ARBA" id="ARBA00048679"/>
    </source>
</evidence>
<evidence type="ECO:0000313" key="26">
    <source>
        <dbReference type="RefSeq" id="XP_035551735.1"/>
    </source>
</evidence>
<dbReference type="FunFam" id="3.80.10.10:FF:000288">
    <property type="entry name" value="LRR receptor-like serine/threonine-protein kinase EFR"/>
    <property type="match status" value="1"/>
</dbReference>
<evidence type="ECO:0000256" key="9">
    <source>
        <dbReference type="ARBA" id="ARBA00022679"/>
    </source>
</evidence>
<dbReference type="SMART" id="SM00369">
    <property type="entry name" value="LRR_TYP"/>
    <property type="match status" value="9"/>
</dbReference>
<evidence type="ECO:0000256" key="1">
    <source>
        <dbReference type="ARBA" id="ARBA00004162"/>
    </source>
</evidence>
<dbReference type="FunFam" id="3.30.200.20:FF:000432">
    <property type="entry name" value="LRR receptor-like serine/threonine-protein kinase EFR"/>
    <property type="match status" value="1"/>
</dbReference>
<dbReference type="PANTHER" id="PTHR48056">
    <property type="entry name" value="LRR RECEPTOR-LIKE SERINE/THREONINE-PROTEIN KINASE-RELATED"/>
    <property type="match status" value="1"/>
</dbReference>
<dbReference type="InterPro" id="IPR017441">
    <property type="entry name" value="Protein_kinase_ATP_BS"/>
</dbReference>
<keyword evidence="7" id="KW-0597">Phosphoprotein</keyword>
<evidence type="ECO:0000313" key="25">
    <source>
        <dbReference type="Proteomes" id="UP000235220"/>
    </source>
</evidence>
<dbReference type="Pfam" id="PF00560">
    <property type="entry name" value="LRR_1"/>
    <property type="match status" value="9"/>
</dbReference>
<dbReference type="SMART" id="SM00220">
    <property type="entry name" value="S_TKc"/>
    <property type="match status" value="1"/>
</dbReference>
<dbReference type="InterPro" id="IPR001245">
    <property type="entry name" value="Ser-Thr/Tyr_kinase_cat_dom"/>
</dbReference>
<feature type="domain" description="Protein kinase" evidence="24">
    <location>
        <begin position="935"/>
        <end position="1244"/>
    </location>
</feature>
<sequence length="1264" mass="140303">MAEEDLLSLWDKLSHKLSKPEMEELVAIMRSLWHRRNIYIFEKNFLSPSSVIRSAKEGLSEFHLAQATSEGQVGFTRAVGGEKRWRPPEQSYVKANWDAALDVKAKKMGIGVIIRNEEGEVMAACNDQRPNVDLPAIAECYALRKAMDICRDLNFDKVIFEGDAQVIINAVNEEVVGFSYIDSIIEEMKMVLLEWQNWKVHYSHRSTNAVAHNLANAALKTEEERVWIEEAPAFVFTCLQKDKNFVSLLCFASRAYAFVGNETDIMALLEFKAKIHDPLKVLSSWNETVHFCKWRGVTCGRRHQRITGLRLVSLQLEGSISPFIGNLSFLRSLTLFNNSFNLIPPQIGRLRRLQRLNLYKNSLSGRIPINISSCSNLEFLNLGDNHLVGEIPVALSSLSKLQFFSVEVNNLTGSIPPFLGNFSSLEIISATLNNLGGMIPNALGQLRNLRYLVVGGNQFSGTTPSAIFNLSSITRFDVGTNQIQGSLPLDFGKTLPNLKEFRIQTNKFVGSIPPSISNASNLEKLDLAVNQFVGKVPSFKKLQRLEWLSVFNNHLGSGGADDDDLSFLCSLTNSTRLGALFIDQNSFGGIIPECIGNLSSTLKMLAVQSNPIVGRIPIGIANLVNLEGLFMRNNQLSGDIPADIGNLSRLLEMDLSNNNLSGNIPPSFGSLSRIYKLYLNENSLSGSIPSTLGNCKSLFALTLANNNLGGTLPPEVIGLSSISLGLDLSGNHFSGPLPMEVGNLKNNGLLDISNNRLSGEVPATLGSCTMLEFLYMGDNFFQGKIPSSFSSLRGLREIDLSQNNFSGKIPNFFADFKLLLLLNLSYNNFEGLVPTNGIFNDSRAAIIIGNDHLCGGIPEMQLPICKLNEPEKRKSNFNAKLKAPIICGVLGVIFVFSLLFVWWLRKKRKQPTSSSSRNLFPNMSYQSLLKATDGFSNTNLLGTGSFGSVYKGNLDEGRMTIAVKVLNLQRRGASKSFLSECEALRNIRHRNLVKVLTVCSGIDYQGNRFKALVYEFMVNGSLDDWLHPTMRHDLEHQEHRYLNLFQRLNIAIDVANALEYIHYHCQTTIIHCDLKPSNVLLDNEMIGHVGDFGLAKFCLEPNQNSSTNQSSSIGIRGTIGYAAPEYGMGNDVSTYGDVYSYGILLLEMFTSKRPTDHMFQGTLNLHSFVKTALPQRVVEIADPTIVQEREGDQSTMSSVANSSHTRRNKILELLTSIFEIGVACSVEQPEERMRIKDVVTELNLVRKKLLEAETHESNRTANGT</sequence>
<dbReference type="InterPro" id="IPR012337">
    <property type="entry name" value="RNaseH-like_sf"/>
</dbReference>
<dbReference type="InParanoid" id="A0A6P9ESF4"/>
<comment type="catalytic activity">
    <reaction evidence="20">
        <text>L-threonyl-[protein] + ATP = O-phospho-L-threonyl-[protein] + ADP + H(+)</text>
        <dbReference type="Rhea" id="RHEA:46608"/>
        <dbReference type="Rhea" id="RHEA-COMP:11060"/>
        <dbReference type="Rhea" id="RHEA-COMP:11605"/>
        <dbReference type="ChEBI" id="CHEBI:15378"/>
        <dbReference type="ChEBI" id="CHEBI:30013"/>
        <dbReference type="ChEBI" id="CHEBI:30616"/>
        <dbReference type="ChEBI" id="CHEBI:61977"/>
        <dbReference type="ChEBI" id="CHEBI:456216"/>
        <dbReference type="EC" id="2.7.11.1"/>
    </reaction>
</comment>
<evidence type="ECO:0000256" key="18">
    <source>
        <dbReference type="ARBA" id="ARBA00023170"/>
    </source>
</evidence>
<keyword evidence="25" id="KW-1185">Reference proteome</keyword>
<keyword evidence="5" id="KW-1003">Cell membrane</keyword>
<keyword evidence="8" id="KW-0433">Leucine-rich repeat</keyword>
<evidence type="ECO:0000256" key="20">
    <source>
        <dbReference type="ARBA" id="ARBA00047899"/>
    </source>
</evidence>
<dbReference type="FunFam" id="3.80.10.10:FF:000041">
    <property type="entry name" value="LRR receptor-like serine/threonine-protein kinase ERECTA"/>
    <property type="match status" value="1"/>
</dbReference>
<keyword evidence="18" id="KW-0675">Receptor</keyword>
<accession>A0A6P9ESF4</accession>
<comment type="subcellular location">
    <subcellularLocation>
        <location evidence="1">Cell membrane</location>
        <topology evidence="1">Single-pass membrane protein</topology>
    </subcellularLocation>
    <subcellularLocation>
        <location evidence="2">Membrane</location>
        <topology evidence="2">Single-pass type I membrane protein</topology>
    </subcellularLocation>
</comment>
<keyword evidence="12" id="KW-0677">Repeat</keyword>
<evidence type="ECO:0000256" key="4">
    <source>
        <dbReference type="ARBA" id="ARBA00012513"/>
    </source>
</evidence>
<proteinExistence type="inferred from homology"/>
<dbReference type="GO" id="GO:0004674">
    <property type="term" value="F:protein serine/threonine kinase activity"/>
    <property type="evidence" value="ECO:0007669"/>
    <property type="project" value="UniProtKB-KW"/>
</dbReference>
<evidence type="ECO:0000259" key="24">
    <source>
        <dbReference type="PROSITE" id="PS50011"/>
    </source>
</evidence>
<evidence type="ECO:0000256" key="13">
    <source>
        <dbReference type="ARBA" id="ARBA00022741"/>
    </source>
</evidence>
<dbReference type="KEGG" id="jre:109000374"/>
<keyword evidence="11" id="KW-0732">Signal</keyword>
<comment type="similarity">
    <text evidence="3">Belongs to the protein kinase superfamily. Ser/Thr protein kinase family.</text>
</comment>
<dbReference type="Gene3D" id="3.30.420.10">
    <property type="entry name" value="Ribonuclease H-like superfamily/Ribonuclease H"/>
    <property type="match status" value="1"/>
</dbReference>
<dbReference type="GO" id="GO:0005524">
    <property type="term" value="F:ATP binding"/>
    <property type="evidence" value="ECO:0007669"/>
    <property type="project" value="UniProtKB-UniRule"/>
</dbReference>
<evidence type="ECO:0000256" key="17">
    <source>
        <dbReference type="ARBA" id="ARBA00023136"/>
    </source>
</evidence>